<dbReference type="GO" id="GO:0022904">
    <property type="term" value="P:respiratory electron transport chain"/>
    <property type="evidence" value="ECO:0007669"/>
    <property type="project" value="TreeGrafter"/>
</dbReference>
<organism evidence="2 3">
    <name type="scientific">Reticulomyxa filosa</name>
    <dbReference type="NCBI Taxonomy" id="46433"/>
    <lineage>
        <taxon>Eukaryota</taxon>
        <taxon>Sar</taxon>
        <taxon>Rhizaria</taxon>
        <taxon>Retaria</taxon>
        <taxon>Foraminifera</taxon>
        <taxon>Monothalamids</taxon>
        <taxon>Reticulomyxidae</taxon>
        <taxon>Reticulomyxa</taxon>
    </lineage>
</organism>
<dbReference type="OrthoDB" id="1696654at2759"/>
<keyword evidence="3" id="KW-1185">Reference proteome</keyword>
<accession>X6NCT1</accession>
<gene>
    <name evidence="2" type="ORF">RFI_13391</name>
</gene>
<dbReference type="AlphaFoldDB" id="X6NCT1"/>
<dbReference type="PANTHER" id="PTHR11921">
    <property type="entry name" value="SUCCINATE DEHYDROGENASE IRON-SULFUR PROTEIN"/>
    <property type="match status" value="1"/>
</dbReference>
<keyword evidence="1" id="KW-1133">Transmembrane helix</keyword>
<proteinExistence type="predicted"/>
<feature type="transmembrane region" description="Helical" evidence="1">
    <location>
        <begin position="65"/>
        <end position="86"/>
    </location>
</feature>
<evidence type="ECO:0000256" key="1">
    <source>
        <dbReference type="SAM" id="Phobius"/>
    </source>
</evidence>
<reference evidence="2 3" key="1">
    <citation type="journal article" date="2013" name="Curr. Biol.">
        <title>The Genome of the Foraminiferan Reticulomyxa filosa.</title>
        <authorList>
            <person name="Glockner G."/>
            <person name="Hulsmann N."/>
            <person name="Schleicher M."/>
            <person name="Noegel A.A."/>
            <person name="Eichinger L."/>
            <person name="Gallinger C."/>
            <person name="Pawlowski J."/>
            <person name="Sierra R."/>
            <person name="Euteneuer U."/>
            <person name="Pillet L."/>
            <person name="Moustafa A."/>
            <person name="Platzer M."/>
            <person name="Groth M."/>
            <person name="Szafranski K."/>
            <person name="Schliwa M."/>
        </authorList>
    </citation>
    <scope>NUCLEOTIDE SEQUENCE [LARGE SCALE GENOMIC DNA]</scope>
</reference>
<dbReference type="PANTHER" id="PTHR11921:SF29">
    <property type="entry name" value="SUCCINATE DEHYDROGENASE [UBIQUINONE] IRON-SULFUR SUBUNIT, MITOCHONDRIAL"/>
    <property type="match status" value="1"/>
</dbReference>
<dbReference type="InterPro" id="IPR009051">
    <property type="entry name" value="Helical_ferredxn"/>
</dbReference>
<dbReference type="InterPro" id="IPR050573">
    <property type="entry name" value="SDH/FRD_Iron-Sulfur"/>
</dbReference>
<sequence>MTFFSLLRTFLCVMNKNSTSCPSFWWNADKYYGPAALLQAYRWIVDSRDEFSKERLKALNDAWKLYRCHGIMVCRVYYCLFLFIFFTCKRLFARVTQNCSNTCPKHLEPAKAIQYIKHAVDSLQ</sequence>
<evidence type="ECO:0000313" key="2">
    <source>
        <dbReference type="EMBL" id="ETO23781.1"/>
    </source>
</evidence>
<dbReference type="Gene3D" id="1.10.1060.10">
    <property type="entry name" value="Alpha-helical ferredoxin"/>
    <property type="match status" value="1"/>
</dbReference>
<protein>
    <submittedName>
        <fullName evidence="2">Uncharacterized protein</fullName>
    </submittedName>
</protein>
<dbReference type="GO" id="GO:0009060">
    <property type="term" value="P:aerobic respiration"/>
    <property type="evidence" value="ECO:0007669"/>
    <property type="project" value="TreeGrafter"/>
</dbReference>
<dbReference type="Proteomes" id="UP000023152">
    <property type="component" value="Unassembled WGS sequence"/>
</dbReference>
<keyword evidence="1" id="KW-0472">Membrane</keyword>
<comment type="caution">
    <text evidence="2">The sequence shown here is derived from an EMBL/GenBank/DDBJ whole genome shotgun (WGS) entry which is preliminary data.</text>
</comment>
<evidence type="ECO:0000313" key="3">
    <source>
        <dbReference type="Proteomes" id="UP000023152"/>
    </source>
</evidence>
<dbReference type="GO" id="GO:0051536">
    <property type="term" value="F:iron-sulfur cluster binding"/>
    <property type="evidence" value="ECO:0007669"/>
    <property type="project" value="InterPro"/>
</dbReference>
<dbReference type="SUPFAM" id="SSF46548">
    <property type="entry name" value="alpha-helical ferredoxin"/>
    <property type="match status" value="1"/>
</dbReference>
<name>X6NCT1_RETFI</name>
<dbReference type="EMBL" id="ASPP01009712">
    <property type="protein sequence ID" value="ETO23781.1"/>
    <property type="molecule type" value="Genomic_DNA"/>
</dbReference>
<keyword evidence="1" id="KW-0812">Transmembrane</keyword>